<dbReference type="EMBL" id="UINC01017134">
    <property type="protein sequence ID" value="SVA70761.1"/>
    <property type="molecule type" value="Genomic_DNA"/>
</dbReference>
<accession>A0A381Y269</accession>
<sequence length="39" mass="4405">MVRDVENLPDWATDVKEVDVLVWDDEGRPGDVSFRAAAM</sequence>
<feature type="non-terminal residue" evidence="1">
    <location>
        <position position="39"/>
    </location>
</feature>
<reference evidence="1" key="1">
    <citation type="submission" date="2018-05" db="EMBL/GenBank/DDBJ databases">
        <authorList>
            <person name="Lanie J.A."/>
            <person name="Ng W.-L."/>
            <person name="Kazmierczak K.M."/>
            <person name="Andrzejewski T.M."/>
            <person name="Davidsen T.M."/>
            <person name="Wayne K.J."/>
            <person name="Tettelin H."/>
            <person name="Glass J.I."/>
            <person name="Rusch D."/>
            <person name="Podicherti R."/>
            <person name="Tsui H.-C.T."/>
            <person name="Winkler M.E."/>
        </authorList>
    </citation>
    <scope>NUCLEOTIDE SEQUENCE</scope>
</reference>
<proteinExistence type="predicted"/>
<evidence type="ECO:0000313" key="1">
    <source>
        <dbReference type="EMBL" id="SVA70761.1"/>
    </source>
</evidence>
<name>A0A381Y269_9ZZZZ</name>
<protein>
    <submittedName>
        <fullName evidence="1">Uncharacterized protein</fullName>
    </submittedName>
</protein>
<gene>
    <name evidence="1" type="ORF">METZ01_LOCUS123615</name>
</gene>
<organism evidence="1">
    <name type="scientific">marine metagenome</name>
    <dbReference type="NCBI Taxonomy" id="408172"/>
    <lineage>
        <taxon>unclassified sequences</taxon>
        <taxon>metagenomes</taxon>
        <taxon>ecological metagenomes</taxon>
    </lineage>
</organism>
<dbReference type="AlphaFoldDB" id="A0A381Y269"/>